<keyword evidence="2" id="KW-1003">Cell membrane</keyword>
<dbReference type="GO" id="GO:0005886">
    <property type="term" value="C:plasma membrane"/>
    <property type="evidence" value="ECO:0007669"/>
    <property type="project" value="UniProtKB-SubCell"/>
</dbReference>
<keyword evidence="7 10" id="KW-0472">Membrane</keyword>
<reference evidence="11" key="2">
    <citation type="submission" date="2020-05" db="UniProtKB">
        <authorList>
            <consortium name="EnsemblMetazoa"/>
        </authorList>
    </citation>
    <scope>IDENTIFICATION</scope>
    <source>
        <strain evidence="11">ACHKN1017</strain>
    </source>
</reference>
<dbReference type="Pfam" id="PF02949">
    <property type="entry name" value="7tm_6"/>
    <property type="match status" value="1"/>
</dbReference>
<evidence type="ECO:0000256" key="8">
    <source>
        <dbReference type="ARBA" id="ARBA00023170"/>
    </source>
</evidence>
<dbReference type="GO" id="GO:0004984">
    <property type="term" value="F:olfactory receptor activity"/>
    <property type="evidence" value="ECO:0007669"/>
    <property type="project" value="InterPro"/>
</dbReference>
<evidence type="ECO:0000256" key="7">
    <source>
        <dbReference type="ARBA" id="ARBA00023136"/>
    </source>
</evidence>
<evidence type="ECO:0000256" key="4">
    <source>
        <dbReference type="ARBA" id="ARBA00022692"/>
    </source>
</evidence>
<reference evidence="12" key="1">
    <citation type="submission" date="2013-03" db="EMBL/GenBank/DDBJ databases">
        <title>The Genome Sequence of Anopheles christyi ACHKN1017.</title>
        <authorList>
            <consortium name="The Broad Institute Genomics Platform"/>
            <person name="Neafsey D.E."/>
            <person name="Besansky N."/>
            <person name="Walker B."/>
            <person name="Young S.K."/>
            <person name="Zeng Q."/>
            <person name="Gargeya S."/>
            <person name="Fitzgerald M."/>
            <person name="Haas B."/>
            <person name="Abouelleil A."/>
            <person name="Allen A.W."/>
            <person name="Alvarado L."/>
            <person name="Arachchi H.M."/>
            <person name="Berlin A.M."/>
            <person name="Chapman S.B."/>
            <person name="Gainer-Dewar J."/>
            <person name="Goldberg J."/>
            <person name="Griggs A."/>
            <person name="Gujja S."/>
            <person name="Hansen M."/>
            <person name="Howarth C."/>
            <person name="Imamovic A."/>
            <person name="Ireland A."/>
            <person name="Larimer J."/>
            <person name="McCowan C."/>
            <person name="Murphy C."/>
            <person name="Pearson M."/>
            <person name="Poon T.W."/>
            <person name="Priest M."/>
            <person name="Roberts A."/>
            <person name="Saif S."/>
            <person name="Shea T."/>
            <person name="Sisk P."/>
            <person name="Sykes S."/>
            <person name="Wortman J."/>
            <person name="Nusbaum C."/>
            <person name="Birren B."/>
        </authorList>
    </citation>
    <scope>NUCLEOTIDE SEQUENCE [LARGE SCALE GENOMIC DNA]</scope>
    <source>
        <strain evidence="12">ACHKN1017</strain>
    </source>
</reference>
<feature type="transmembrane region" description="Helical" evidence="10">
    <location>
        <begin position="186"/>
        <end position="204"/>
    </location>
</feature>
<keyword evidence="8" id="KW-0675">Receptor</keyword>
<feature type="transmembrane region" description="Helical" evidence="10">
    <location>
        <begin position="72"/>
        <end position="90"/>
    </location>
</feature>
<keyword evidence="6 10" id="KW-1133">Transmembrane helix</keyword>
<evidence type="ECO:0000256" key="5">
    <source>
        <dbReference type="ARBA" id="ARBA00022725"/>
    </source>
</evidence>
<keyword evidence="5" id="KW-0552">Olfaction</keyword>
<keyword evidence="4 10" id="KW-0812">Transmembrane</keyword>
<comment type="subcellular location">
    <subcellularLocation>
        <location evidence="1">Cell membrane</location>
        <topology evidence="1">Multi-pass membrane protein</topology>
    </subcellularLocation>
</comment>
<evidence type="ECO:0000256" key="9">
    <source>
        <dbReference type="ARBA" id="ARBA00023224"/>
    </source>
</evidence>
<feature type="transmembrane region" description="Helical" evidence="10">
    <location>
        <begin position="268"/>
        <end position="289"/>
    </location>
</feature>
<evidence type="ECO:0000256" key="6">
    <source>
        <dbReference type="ARBA" id="ARBA00022989"/>
    </source>
</evidence>
<sequence>MRFELFQQYSSPEAAFSFVLRLFHIVGLNGTGLWSRVRMACIFLFYLTLLVIPQLTGGYTDDHQRVRASVELLFNANIYGGSMIFAYEMATFQAFIQELRNLSVLVCSLSYQLKHTLARFNHRADIIAKVQTACMGAVTLFYWVAPIPSIYSFYYGSLNSTEPVRLVQHLEVKFYWLENRTSVKDYITFVIIMLPVVIMCGYVCNLKVMTICCSIGYCTLFTRLTVKAVEQLETVSPVERTSSAMCNVVLIHTRLLICIKLLNRSFRLMLLLQWMVCGLNWSISLLYLTNVGICLKSVTVVVMFVLTTAETFLYCFLGSRLAVQQELLEQAIYATQWYNYPKALQMNVRMMLRRSQTHAHITVGKFFRVNLEEFNRIVNLSYSAYVVLKDQIKLDIN</sequence>
<evidence type="ECO:0000256" key="2">
    <source>
        <dbReference type="ARBA" id="ARBA00022475"/>
    </source>
</evidence>
<evidence type="ECO:0000313" key="12">
    <source>
        <dbReference type="Proteomes" id="UP000075881"/>
    </source>
</evidence>
<evidence type="ECO:0008006" key="13">
    <source>
        <dbReference type="Google" id="ProtNLM"/>
    </source>
</evidence>
<name>A0A240PKQ1_9DIPT</name>
<evidence type="ECO:0000256" key="10">
    <source>
        <dbReference type="SAM" id="Phobius"/>
    </source>
</evidence>
<proteinExistence type="predicted"/>
<dbReference type="PANTHER" id="PTHR21137:SF35">
    <property type="entry name" value="ODORANT RECEPTOR 19A-RELATED"/>
    <property type="match status" value="1"/>
</dbReference>
<protein>
    <recommendedName>
        <fullName evidence="13">Odorant receptor 4</fullName>
    </recommendedName>
</protein>
<organism evidence="11 12">
    <name type="scientific">Anopheles christyi</name>
    <dbReference type="NCBI Taxonomy" id="43041"/>
    <lineage>
        <taxon>Eukaryota</taxon>
        <taxon>Metazoa</taxon>
        <taxon>Ecdysozoa</taxon>
        <taxon>Arthropoda</taxon>
        <taxon>Hexapoda</taxon>
        <taxon>Insecta</taxon>
        <taxon>Pterygota</taxon>
        <taxon>Neoptera</taxon>
        <taxon>Endopterygota</taxon>
        <taxon>Diptera</taxon>
        <taxon>Nematocera</taxon>
        <taxon>Culicoidea</taxon>
        <taxon>Culicidae</taxon>
        <taxon>Anophelinae</taxon>
        <taxon>Anopheles</taxon>
    </lineage>
</organism>
<dbReference type="Proteomes" id="UP000075881">
    <property type="component" value="Unassembled WGS sequence"/>
</dbReference>
<evidence type="ECO:0000313" key="11">
    <source>
        <dbReference type="EnsemblMetazoa" id="ACHR014963-PA"/>
    </source>
</evidence>
<feature type="transmembrane region" description="Helical" evidence="10">
    <location>
        <begin position="126"/>
        <end position="145"/>
    </location>
</feature>
<feature type="transmembrane region" description="Helical" evidence="10">
    <location>
        <begin position="41"/>
        <end position="60"/>
    </location>
</feature>
<dbReference type="VEuPathDB" id="VectorBase:ACHR014963"/>
<dbReference type="PANTHER" id="PTHR21137">
    <property type="entry name" value="ODORANT RECEPTOR"/>
    <property type="match status" value="1"/>
</dbReference>
<dbReference type="GO" id="GO:0007165">
    <property type="term" value="P:signal transduction"/>
    <property type="evidence" value="ECO:0007669"/>
    <property type="project" value="UniProtKB-KW"/>
</dbReference>
<evidence type="ECO:0000256" key="3">
    <source>
        <dbReference type="ARBA" id="ARBA00022606"/>
    </source>
</evidence>
<dbReference type="EnsemblMetazoa" id="ACHR014963-RA">
    <property type="protein sequence ID" value="ACHR014963-PA"/>
    <property type="gene ID" value="ACHR014963"/>
</dbReference>
<keyword evidence="9" id="KW-0807">Transducer</keyword>
<dbReference type="STRING" id="43041.A0A240PKQ1"/>
<dbReference type="GO" id="GO:0005549">
    <property type="term" value="F:odorant binding"/>
    <property type="evidence" value="ECO:0007669"/>
    <property type="project" value="InterPro"/>
</dbReference>
<dbReference type="InterPro" id="IPR004117">
    <property type="entry name" value="7tm6_olfct_rcpt"/>
</dbReference>
<feature type="transmembrane region" description="Helical" evidence="10">
    <location>
        <begin position="14"/>
        <end position="34"/>
    </location>
</feature>
<accession>A0A240PKQ1</accession>
<dbReference type="AlphaFoldDB" id="A0A240PKQ1"/>
<evidence type="ECO:0000256" key="1">
    <source>
        <dbReference type="ARBA" id="ARBA00004651"/>
    </source>
</evidence>
<feature type="transmembrane region" description="Helical" evidence="10">
    <location>
        <begin position="295"/>
        <end position="317"/>
    </location>
</feature>
<keyword evidence="3" id="KW-0716">Sensory transduction</keyword>
<keyword evidence="12" id="KW-1185">Reference proteome</keyword>